<dbReference type="Proteomes" id="UP000255505">
    <property type="component" value="Unassembled WGS sequence"/>
</dbReference>
<dbReference type="InterPro" id="IPR050509">
    <property type="entry name" value="CoA-transferase_III"/>
</dbReference>
<reference evidence="2 4" key="1">
    <citation type="submission" date="2018-01" db="EMBL/GenBank/DDBJ databases">
        <authorList>
            <person name="Gaut B.S."/>
            <person name="Morton B.R."/>
            <person name="Clegg M.T."/>
            <person name="Duvall M.R."/>
        </authorList>
    </citation>
    <scope>NUCLEOTIDE SEQUENCE [LARGE SCALE GENOMIC DNA]</scope>
    <source>
        <strain evidence="2">Cupriavidus taiwanensis LMG 19425</strain>
        <plasmid evidence="4">Plasmid ii</plasmid>
    </source>
</reference>
<dbReference type="PANTHER" id="PTHR48228">
    <property type="entry name" value="SUCCINYL-COA--D-CITRAMALATE COA-TRANSFERASE"/>
    <property type="match status" value="1"/>
</dbReference>
<dbReference type="InterPro" id="IPR003673">
    <property type="entry name" value="CoA-Trfase_fam_III"/>
</dbReference>
<dbReference type="EMBL" id="LT991977">
    <property type="protein sequence ID" value="SPK74775.1"/>
    <property type="molecule type" value="Genomic_DNA"/>
</dbReference>
<keyword evidence="3" id="KW-0614">Plasmid</keyword>
<gene>
    <name evidence="2" type="primary">Amacr</name>
    <name evidence="3" type="ORF">CT19425_MP30002</name>
    <name evidence="2" type="ORF">CT19425_U330002</name>
</gene>
<dbReference type="SUPFAM" id="SSF89796">
    <property type="entry name" value="CoA-transferase family III (CaiB/BaiF)"/>
    <property type="match status" value="1"/>
</dbReference>
<dbReference type="Proteomes" id="UP000255505">
    <property type="component" value="Plasmid II"/>
</dbReference>
<evidence type="ECO:0000256" key="1">
    <source>
        <dbReference type="SAM" id="MobiDB-lite"/>
    </source>
</evidence>
<dbReference type="InterPro" id="IPR023606">
    <property type="entry name" value="CoA-Trfase_III_dom_1_sf"/>
</dbReference>
<dbReference type="GO" id="GO:0008111">
    <property type="term" value="F:alpha-methylacyl-CoA racemase activity"/>
    <property type="evidence" value="ECO:0007669"/>
    <property type="project" value="UniProtKB-EC"/>
</dbReference>
<sequence>MGPLAGMKIIELAGIGPGPLAGMLLADMGAEVLRIERPGDTDLGVKRERRHDLMLRNRKSITLDLKDPRAVATLLDLVESADALIEGFRPGVTERMGLGPDDCLARNPRLVYGRVTGWGQTGPLAHSAGHDINYIALTGALHAIGGRGQGPAIPPAYLGDFAGGAMFLVTGVLAALIEAGKSGQGQVVDAAIVDGAAALGTVFFGMAAAGQWRPQRGTNVLDSGAHYYNVYACKDDRWISVGPIEGRFYRELLDQLGIDPASLGEQLDPDTWAPAQQRLAAVFRSRTRDEWCALLEGTDACFAPVLSFDEAPQHAHLKARGTFVEVDGIAQPAPAPRFSRTPSAPPAPPSEPDPRRFGEVLAGWLAPDRIEAALAAAGMPR</sequence>
<proteinExistence type="predicted"/>
<dbReference type="PANTHER" id="PTHR48228:SF5">
    <property type="entry name" value="ALPHA-METHYLACYL-COA RACEMASE"/>
    <property type="match status" value="1"/>
</dbReference>
<protein>
    <submittedName>
        <fullName evidence="2">Alpha-methylacyl-CoA racemase</fullName>
        <ecNumber evidence="2">5.1.99.4</ecNumber>
    </submittedName>
    <submittedName>
        <fullName evidence="3">L-carnitine dehydratase/bile acid-inducible protein F</fullName>
    </submittedName>
</protein>
<name>A0A375I9T5_9BURK</name>
<dbReference type="InterPro" id="IPR044855">
    <property type="entry name" value="CoA-Trfase_III_dom3_sf"/>
</dbReference>
<evidence type="ECO:0000313" key="4">
    <source>
        <dbReference type="Proteomes" id="UP000255505"/>
    </source>
</evidence>
<dbReference type="Gene3D" id="3.30.1540.10">
    <property type="entry name" value="formyl-coa transferase, domain 3"/>
    <property type="match status" value="1"/>
</dbReference>
<feature type="region of interest" description="Disordered" evidence="1">
    <location>
        <begin position="332"/>
        <end position="358"/>
    </location>
</feature>
<dbReference type="Pfam" id="PF02515">
    <property type="entry name" value="CoA_transf_3"/>
    <property type="match status" value="1"/>
</dbReference>
<dbReference type="EMBL" id="OOEF01000027">
    <property type="protein sequence ID" value="SPK69975.1"/>
    <property type="molecule type" value="Genomic_DNA"/>
</dbReference>
<keyword evidence="2" id="KW-0413">Isomerase</keyword>
<organism evidence="2 4">
    <name type="scientific">Cupriavidus taiwanensis</name>
    <dbReference type="NCBI Taxonomy" id="164546"/>
    <lineage>
        <taxon>Bacteria</taxon>
        <taxon>Pseudomonadati</taxon>
        <taxon>Pseudomonadota</taxon>
        <taxon>Betaproteobacteria</taxon>
        <taxon>Burkholderiales</taxon>
        <taxon>Burkholderiaceae</taxon>
        <taxon>Cupriavidus</taxon>
    </lineage>
</organism>
<accession>A0A375I9T5</accession>
<dbReference type="EC" id="5.1.99.4" evidence="2"/>
<evidence type="ECO:0000313" key="3">
    <source>
        <dbReference type="EMBL" id="SPK74775.1"/>
    </source>
</evidence>
<geneLocation type="plasmid" evidence="3">
    <name>II</name>
</geneLocation>
<dbReference type="AlphaFoldDB" id="A0A375I9T5"/>
<dbReference type="RefSeq" id="WP_115664283.1">
    <property type="nucleotide sequence ID" value="NZ_LT991977.1"/>
</dbReference>
<evidence type="ECO:0000313" key="2">
    <source>
        <dbReference type="EMBL" id="SPK69975.1"/>
    </source>
</evidence>
<dbReference type="Gene3D" id="3.40.50.10540">
    <property type="entry name" value="Crotonobetainyl-coa:carnitine coa-transferase, domain 1"/>
    <property type="match status" value="1"/>
</dbReference>